<dbReference type="SUPFAM" id="SSF52833">
    <property type="entry name" value="Thioredoxin-like"/>
    <property type="match status" value="1"/>
</dbReference>
<dbReference type="PANTHER" id="PTHR13887:SF41">
    <property type="entry name" value="THIOREDOXIN SUPERFAMILY PROTEIN"/>
    <property type="match status" value="1"/>
</dbReference>
<proteinExistence type="predicted"/>
<protein>
    <submittedName>
        <fullName evidence="2">DsbA family protein</fullName>
    </submittedName>
</protein>
<organism evidence="2 3">
    <name type="scientific">Sphingobacterium corticis</name>
    <dbReference type="NCBI Taxonomy" id="1812823"/>
    <lineage>
        <taxon>Bacteria</taxon>
        <taxon>Pseudomonadati</taxon>
        <taxon>Bacteroidota</taxon>
        <taxon>Sphingobacteriia</taxon>
        <taxon>Sphingobacteriales</taxon>
        <taxon>Sphingobacteriaceae</taxon>
        <taxon>Sphingobacterium</taxon>
    </lineage>
</organism>
<dbReference type="EMBL" id="JBHUMA010000006">
    <property type="protein sequence ID" value="MFD2599325.1"/>
    <property type="molecule type" value="Genomic_DNA"/>
</dbReference>
<dbReference type="PANTHER" id="PTHR13887">
    <property type="entry name" value="GLUTATHIONE S-TRANSFERASE KAPPA"/>
    <property type="match status" value="1"/>
</dbReference>
<dbReference type="Pfam" id="PF01323">
    <property type="entry name" value="DSBA"/>
    <property type="match status" value="1"/>
</dbReference>
<dbReference type="InterPro" id="IPR036249">
    <property type="entry name" value="Thioredoxin-like_sf"/>
</dbReference>
<dbReference type="Proteomes" id="UP001597393">
    <property type="component" value="Unassembled WGS sequence"/>
</dbReference>
<evidence type="ECO:0000313" key="2">
    <source>
        <dbReference type="EMBL" id="MFD2599325.1"/>
    </source>
</evidence>
<reference evidence="3" key="1">
    <citation type="journal article" date="2019" name="Int. J. Syst. Evol. Microbiol.">
        <title>The Global Catalogue of Microorganisms (GCM) 10K type strain sequencing project: providing services to taxonomists for standard genome sequencing and annotation.</title>
        <authorList>
            <consortium name="The Broad Institute Genomics Platform"/>
            <consortium name="The Broad Institute Genome Sequencing Center for Infectious Disease"/>
            <person name="Wu L."/>
            <person name="Ma J."/>
        </authorList>
    </citation>
    <scope>NUCLEOTIDE SEQUENCE [LARGE SCALE GENOMIC DNA]</scope>
    <source>
        <strain evidence="3">KCTC 42248</strain>
    </source>
</reference>
<evidence type="ECO:0000259" key="1">
    <source>
        <dbReference type="Pfam" id="PF01323"/>
    </source>
</evidence>
<dbReference type="CDD" id="cd03024">
    <property type="entry name" value="DsbA_FrnE"/>
    <property type="match status" value="1"/>
</dbReference>
<accession>A0ABW5NLR1</accession>
<gene>
    <name evidence="2" type="ORF">ACFSQ3_10200</name>
</gene>
<feature type="domain" description="DSBA-like thioredoxin" evidence="1">
    <location>
        <begin position="3"/>
        <end position="204"/>
    </location>
</feature>
<name>A0ABW5NLR1_9SPHI</name>
<sequence length="236" mass="26758">MKIEIWSDVMCPFCYIGKRNLESALENFDQKDDLEIIWKSFQLDPNMPETPQGSQAEYLSKNKGLPIQQVEGMMANVTEYAKQIGLDFNLKDAVMVNSFRAHRFIQIAKERGLGDEAEELLFRAYFTEGKNIADEQILKEIATEIGLSEADVQTALQDDHYAYQVKQDIQQAQHLGVRGVPFFVFDNKYAISGAQPVEQFSQTLDKAFSAWKSEAKPKFHVSEGDSCSVENPRGCI</sequence>
<keyword evidence="3" id="KW-1185">Reference proteome</keyword>
<comment type="caution">
    <text evidence="2">The sequence shown here is derived from an EMBL/GenBank/DDBJ whole genome shotgun (WGS) entry which is preliminary data.</text>
</comment>
<dbReference type="Gene3D" id="3.40.30.10">
    <property type="entry name" value="Glutaredoxin"/>
    <property type="match status" value="1"/>
</dbReference>
<dbReference type="InterPro" id="IPR001853">
    <property type="entry name" value="DSBA-like_thioredoxin_dom"/>
</dbReference>
<dbReference type="RefSeq" id="WP_380869451.1">
    <property type="nucleotide sequence ID" value="NZ_JBHUMA010000006.1"/>
</dbReference>
<evidence type="ECO:0000313" key="3">
    <source>
        <dbReference type="Proteomes" id="UP001597393"/>
    </source>
</evidence>